<dbReference type="HOGENOM" id="CLU_1253766_0_0_11"/>
<evidence type="ECO:0000313" key="1">
    <source>
        <dbReference type="EMBL" id="AIG75274.1"/>
    </source>
</evidence>
<dbReference type="eggNOG" id="COG1413">
    <property type="taxonomic scope" value="Bacteria"/>
</dbReference>
<dbReference type="EMBL" id="CP008953">
    <property type="protein sequence ID" value="AIG75274.1"/>
    <property type="molecule type" value="Genomic_DNA"/>
</dbReference>
<sequence length="220" mass="24187">MVVSFLDNADQSQRKRVAQAAVSHVKTSALADQRTVLAARLRTWAADPSEQRAYWVRQLGDLGDHIEQYLADPDTDVRVCAALAPNLAESATATNIITAALADAADRGIAEPDLYTLSELIDAVVARVDDFERIAAPAQAIIRQADWTGFDTTWGPLLLAAFNTPYDEQTKLSSAQRDTLTAMVANPKIWNYQIGNSLLVFRRAGLPFDREACDRITEQL</sequence>
<accession>A0A075URZ6</accession>
<protein>
    <submittedName>
        <fullName evidence="1">Uncharacterized protein</fullName>
    </submittedName>
</protein>
<evidence type="ECO:0000313" key="2">
    <source>
        <dbReference type="Proteomes" id="UP000028492"/>
    </source>
</evidence>
<dbReference type="AlphaFoldDB" id="A0A075URZ6"/>
<gene>
    <name evidence="1" type="ORF">AJAP_11950</name>
</gene>
<dbReference type="Proteomes" id="UP000028492">
    <property type="component" value="Chromosome"/>
</dbReference>
<reference evidence="1 2" key="1">
    <citation type="journal article" date="2014" name="J. Biotechnol.">
        <title>Complete genome sequence of the actinobacterium Amycolatopsis japonica MG417-CF17(T) (=DSM 44213T) producing (S,S)-N,N'-ethylenediaminedisuccinic acid.</title>
        <authorList>
            <person name="Stegmann E."/>
            <person name="Albersmeier A."/>
            <person name="Spohn M."/>
            <person name="Gert H."/>
            <person name="Weber T."/>
            <person name="Wohlleben W."/>
            <person name="Kalinowski J."/>
            <person name="Ruckert C."/>
        </authorList>
    </citation>
    <scope>NUCLEOTIDE SEQUENCE [LARGE SCALE GENOMIC DNA]</scope>
    <source>
        <strain evidence="2">MG417-CF17 (DSM 44213)</strain>
    </source>
</reference>
<keyword evidence="2" id="KW-1185">Reference proteome</keyword>
<dbReference type="KEGG" id="aja:AJAP_11950"/>
<dbReference type="STRING" id="208439.AJAP_11950"/>
<organism evidence="1 2">
    <name type="scientific">Amycolatopsis japonica</name>
    <dbReference type="NCBI Taxonomy" id="208439"/>
    <lineage>
        <taxon>Bacteria</taxon>
        <taxon>Bacillati</taxon>
        <taxon>Actinomycetota</taxon>
        <taxon>Actinomycetes</taxon>
        <taxon>Pseudonocardiales</taxon>
        <taxon>Pseudonocardiaceae</taxon>
        <taxon>Amycolatopsis</taxon>
        <taxon>Amycolatopsis japonica group</taxon>
    </lineage>
</organism>
<proteinExistence type="predicted"/>
<name>A0A075URZ6_9PSEU</name>